<feature type="domain" description="GAF" evidence="1">
    <location>
        <begin position="151"/>
        <end position="315"/>
    </location>
</feature>
<dbReference type="SUPFAM" id="SSF50475">
    <property type="entry name" value="FMN-binding split barrel"/>
    <property type="match status" value="1"/>
</dbReference>
<dbReference type="EMBL" id="CP029210">
    <property type="protein sequence ID" value="AWI55339.1"/>
    <property type="molecule type" value="Genomic_DNA"/>
</dbReference>
<proteinExistence type="predicted"/>
<name>A0A2U8FWA2_9BURK</name>
<dbReference type="InterPro" id="IPR029016">
    <property type="entry name" value="GAF-like_dom_sf"/>
</dbReference>
<dbReference type="KEGG" id="aon:DEH84_16070"/>
<dbReference type="SMART" id="SM00065">
    <property type="entry name" value="GAF"/>
    <property type="match status" value="1"/>
</dbReference>
<dbReference type="Pfam" id="PF13185">
    <property type="entry name" value="GAF_2"/>
    <property type="match status" value="1"/>
</dbReference>
<organism evidence="2 3">
    <name type="scientific">Aquabacterium olei</name>
    <dbReference type="NCBI Taxonomy" id="1296669"/>
    <lineage>
        <taxon>Bacteria</taxon>
        <taxon>Pseudomonadati</taxon>
        <taxon>Pseudomonadota</taxon>
        <taxon>Betaproteobacteria</taxon>
        <taxon>Burkholderiales</taxon>
        <taxon>Aquabacterium</taxon>
    </lineage>
</organism>
<dbReference type="PANTHER" id="PTHR40660">
    <property type="entry name" value="5'-PHOSPHATE OXIDASE PUTATIVE DOMAIN-CONTAINING PROTEIN-RELATED"/>
    <property type="match status" value="1"/>
</dbReference>
<protein>
    <submittedName>
        <fullName evidence="2">GAF domain-containing protein</fullName>
    </submittedName>
</protein>
<evidence type="ECO:0000313" key="3">
    <source>
        <dbReference type="Proteomes" id="UP000244892"/>
    </source>
</evidence>
<gene>
    <name evidence="2" type="ORF">DEH84_16070</name>
</gene>
<evidence type="ECO:0000259" key="1">
    <source>
        <dbReference type="SMART" id="SM00065"/>
    </source>
</evidence>
<dbReference type="InterPro" id="IPR003018">
    <property type="entry name" value="GAF"/>
</dbReference>
<sequence>MFEGVIPATMCTVSAEGVPHLCYLSQVEYVDEAHVALSFQFFNRSRENILATRRCAVTVDDPYTAAGVRLQLRYLRTEHAGPVFERMKAKLAGIAAHCGMEKVYHLQGADFYEVESVEMIPGRKTLQAPAPRCDIGAGTRAVMDRLSACHDMATLLDETLAAMRDHLRIEHSMILLIDPQQHSLYTVASLGYETSGVGAEVPLGQGVAGIAAREGVPIRIGHMAMSQTYARAIRQRSEDVGLDGGLREEIPLPGLAAPRSQLAVPLKLMGRVVGVLMAESTEDQHFSHDDEDALVSVAAPLALALSLLQPMEAAPDEATVGGPPPTASAPITPEGAPRISVHHHPHTHSVFVDQDYLIKGVAGAILWRLLRCWHQEGRQDFSNRELRLDASLGLPDVADNLEARLILLQRRLAEREVPIQIVKTGRGRFRLDVQAELDLIERG</sequence>
<keyword evidence="3" id="KW-1185">Reference proteome</keyword>
<dbReference type="Gene3D" id="3.30.450.40">
    <property type="match status" value="1"/>
</dbReference>
<evidence type="ECO:0000313" key="2">
    <source>
        <dbReference type="EMBL" id="AWI55339.1"/>
    </source>
</evidence>
<dbReference type="InterPro" id="IPR012349">
    <property type="entry name" value="Split_barrel_FMN-bd"/>
</dbReference>
<dbReference type="PANTHER" id="PTHR40660:SF1">
    <property type="entry name" value="5'-PHOSPHATE OXIDASE PUTATIVE DOMAIN-CONTAINING PROTEIN-RELATED"/>
    <property type="match status" value="1"/>
</dbReference>
<dbReference type="AlphaFoldDB" id="A0A2U8FWA2"/>
<dbReference type="SUPFAM" id="SSF55781">
    <property type="entry name" value="GAF domain-like"/>
    <property type="match status" value="1"/>
</dbReference>
<reference evidence="2 3" key="1">
    <citation type="submission" date="2018-05" db="EMBL/GenBank/DDBJ databases">
        <title>complete genome sequence of Aquabacterium olei NBRC 110486.</title>
        <authorList>
            <person name="Tang B."/>
            <person name="Chang J."/>
            <person name="Zhang L."/>
            <person name="Yang H."/>
        </authorList>
    </citation>
    <scope>NUCLEOTIDE SEQUENCE [LARGE SCALE GENOMIC DNA]</scope>
    <source>
        <strain evidence="2 3">NBRC 110486</strain>
    </source>
</reference>
<dbReference type="OrthoDB" id="1494384at2"/>
<accession>A0A2U8FWA2</accession>
<dbReference type="Proteomes" id="UP000244892">
    <property type="component" value="Chromosome"/>
</dbReference>
<dbReference type="Gene3D" id="2.30.110.10">
    <property type="entry name" value="Electron Transport, Fmn-binding Protein, Chain A"/>
    <property type="match status" value="1"/>
</dbReference>